<evidence type="ECO:0008006" key="3">
    <source>
        <dbReference type="Google" id="ProtNLM"/>
    </source>
</evidence>
<gene>
    <name evidence="1" type="ORF">SANT12839_095810</name>
</gene>
<dbReference type="SUPFAM" id="SSF48452">
    <property type="entry name" value="TPR-like"/>
    <property type="match status" value="1"/>
</dbReference>
<evidence type="ECO:0000313" key="1">
    <source>
        <dbReference type="EMBL" id="GDY48699.1"/>
    </source>
</evidence>
<reference evidence="1 2" key="1">
    <citation type="journal article" date="2020" name="Int. J. Syst. Evol. Microbiol.">
        <title>Reclassification of Streptomyces castelarensis and Streptomyces sporoclivatus as later heterotypic synonyms of Streptomyces antimycoticus.</title>
        <authorList>
            <person name="Komaki H."/>
            <person name="Tamura T."/>
        </authorList>
    </citation>
    <scope>NUCLEOTIDE SEQUENCE [LARGE SCALE GENOMIC DNA]</scope>
    <source>
        <strain evidence="1 2">NBRC 12839</strain>
    </source>
</reference>
<organism evidence="1 2">
    <name type="scientific">Streptomyces antimycoticus</name>
    <dbReference type="NCBI Taxonomy" id="68175"/>
    <lineage>
        <taxon>Bacteria</taxon>
        <taxon>Bacillati</taxon>
        <taxon>Actinomycetota</taxon>
        <taxon>Actinomycetes</taxon>
        <taxon>Kitasatosporales</taxon>
        <taxon>Streptomycetaceae</taxon>
        <taxon>Streptomyces</taxon>
        <taxon>Streptomyces violaceusniger group</taxon>
    </lineage>
</organism>
<keyword evidence="2" id="KW-1185">Reference proteome</keyword>
<name>A0A4D4KS75_9ACTN</name>
<sequence>MRRLTGDYAGASELAEQSLKLFRTLGNRHSEAKALQDLGRVQTELRTFTAATDLLARSRALFAEVGDTQGKRKH</sequence>
<dbReference type="AlphaFoldDB" id="A0A4D4KS75"/>
<dbReference type="RefSeq" id="WP_162003950.1">
    <property type="nucleotide sequence ID" value="NZ_BJHV01000001.1"/>
</dbReference>
<dbReference type="Proteomes" id="UP000299290">
    <property type="component" value="Unassembled WGS sequence"/>
</dbReference>
<protein>
    <recommendedName>
        <fullName evidence="3">MalT-like TPR region domain-containing protein</fullName>
    </recommendedName>
</protein>
<accession>A0A4D4KS75</accession>
<evidence type="ECO:0000313" key="2">
    <source>
        <dbReference type="Proteomes" id="UP000299290"/>
    </source>
</evidence>
<comment type="caution">
    <text evidence="1">The sequence shown here is derived from an EMBL/GenBank/DDBJ whole genome shotgun (WGS) entry which is preliminary data.</text>
</comment>
<dbReference type="EMBL" id="BJHV01000001">
    <property type="protein sequence ID" value="GDY48699.1"/>
    <property type="molecule type" value="Genomic_DNA"/>
</dbReference>
<dbReference type="Gene3D" id="1.25.40.10">
    <property type="entry name" value="Tetratricopeptide repeat domain"/>
    <property type="match status" value="1"/>
</dbReference>
<dbReference type="InterPro" id="IPR011990">
    <property type="entry name" value="TPR-like_helical_dom_sf"/>
</dbReference>
<proteinExistence type="predicted"/>